<reference evidence="2" key="1">
    <citation type="journal article" date="2020" name="New Phytol.">
        <title>Comparative genomics reveals dynamic genome evolution in host specialist ectomycorrhizal fungi.</title>
        <authorList>
            <person name="Lofgren L.A."/>
            <person name="Nguyen N.H."/>
            <person name="Vilgalys R."/>
            <person name="Ruytinx J."/>
            <person name="Liao H.L."/>
            <person name="Branco S."/>
            <person name="Kuo A."/>
            <person name="LaButti K."/>
            <person name="Lipzen A."/>
            <person name="Andreopoulos W."/>
            <person name="Pangilinan J."/>
            <person name="Riley R."/>
            <person name="Hundley H."/>
            <person name="Na H."/>
            <person name="Barry K."/>
            <person name="Grigoriev I.V."/>
            <person name="Stajich J.E."/>
            <person name="Kennedy P.G."/>
        </authorList>
    </citation>
    <scope>NUCLEOTIDE SEQUENCE</scope>
    <source>
        <strain evidence="2">FC203</strain>
    </source>
</reference>
<dbReference type="AlphaFoldDB" id="A0AAD4HAJ0"/>
<comment type="caution">
    <text evidence="2">The sequence shown here is derived from an EMBL/GenBank/DDBJ whole genome shotgun (WGS) entry which is preliminary data.</text>
</comment>
<dbReference type="GeneID" id="64663304"/>
<organism evidence="2 3">
    <name type="scientific">Suillus fuscotomentosus</name>
    <dbReference type="NCBI Taxonomy" id="1912939"/>
    <lineage>
        <taxon>Eukaryota</taxon>
        <taxon>Fungi</taxon>
        <taxon>Dikarya</taxon>
        <taxon>Basidiomycota</taxon>
        <taxon>Agaricomycotina</taxon>
        <taxon>Agaricomycetes</taxon>
        <taxon>Agaricomycetidae</taxon>
        <taxon>Boletales</taxon>
        <taxon>Suillineae</taxon>
        <taxon>Suillaceae</taxon>
        <taxon>Suillus</taxon>
    </lineage>
</organism>
<feature type="compositionally biased region" description="Acidic residues" evidence="1">
    <location>
        <begin position="68"/>
        <end position="82"/>
    </location>
</feature>
<evidence type="ECO:0000313" key="2">
    <source>
        <dbReference type="EMBL" id="KAG1879005.1"/>
    </source>
</evidence>
<dbReference type="EMBL" id="JABBWK010000729">
    <property type="protein sequence ID" value="KAG1879005.1"/>
    <property type="molecule type" value="Genomic_DNA"/>
</dbReference>
<protein>
    <submittedName>
        <fullName evidence="2">Uncharacterized protein</fullName>
    </submittedName>
</protein>
<accession>A0AAD4HAJ0</accession>
<dbReference type="RefSeq" id="XP_041216021.1">
    <property type="nucleotide sequence ID" value="XM_041369006.1"/>
</dbReference>
<name>A0AAD4HAJ0_9AGAM</name>
<keyword evidence="3" id="KW-1185">Reference proteome</keyword>
<dbReference type="Proteomes" id="UP001195769">
    <property type="component" value="Unassembled WGS sequence"/>
</dbReference>
<gene>
    <name evidence="2" type="ORF">F5891DRAFT_1204399</name>
</gene>
<evidence type="ECO:0000313" key="3">
    <source>
        <dbReference type="Proteomes" id="UP001195769"/>
    </source>
</evidence>
<evidence type="ECO:0000256" key="1">
    <source>
        <dbReference type="SAM" id="MobiDB-lite"/>
    </source>
</evidence>
<feature type="region of interest" description="Disordered" evidence="1">
    <location>
        <begin position="52"/>
        <end position="94"/>
    </location>
</feature>
<proteinExistence type="predicted"/>
<sequence>MTYSQMEEALLSYLGDRYSADDWKEAQDALFSGDSNDSIALGNLCAVKAKHLPQASSSSSHNPYLDIEAGEESEEESEDDDGGGGGGGCPSVQWQKATHIPGRSAIDKLAVAIDDIFNRYEEHAPTSSGNRVPGSIPLASLQLPAAKSRMYLLHVQRTAAEYIRSHLRNQGFPVIASAWVPGQLYVVADSPKTISESLPISHSLAMKQYIRILQEECEAVERPRSKLPSPAWVRITYSKYKGDIAYVFDSDSSNDFVEVLIPPQDFPYPMPRGSVALLD</sequence>